<dbReference type="Pfam" id="PF00011">
    <property type="entry name" value="HSP20"/>
    <property type="match status" value="1"/>
</dbReference>
<proteinExistence type="inferred from homology"/>
<comment type="similarity">
    <text evidence="1 2">Belongs to the small heat shock protein (HSP20) family.</text>
</comment>
<reference evidence="4" key="1">
    <citation type="submission" date="2022-10" db="EMBL/GenBank/DDBJ databases">
        <authorList>
            <person name="Kim H.S."/>
            <person name="Kim J.-S."/>
            <person name="Suh M.K."/>
            <person name="Eom M.K."/>
            <person name="Lee J.-S."/>
        </authorList>
    </citation>
    <scope>NUCLEOTIDE SEQUENCE</scope>
    <source>
        <strain evidence="4">LIP-5</strain>
    </source>
</reference>
<name>A0AAE3IL18_9BACT</name>
<sequence>MTQVKTNFGTLNNLFEEIFGNTSPNWTKSEGLLPLVNIAEDDNAYYIEVVAPGLQKSDFGVKVEKGLLVVSYEKKSQEQTGKKYHKKDYALNSFRRSFNVEKTIDINRIEAKYEDGILVLTLPKMEEEKQVQTTIEIK</sequence>
<keyword evidence="5" id="KW-1185">Reference proteome</keyword>
<dbReference type="EMBL" id="JAOTPL010000006">
    <property type="protein sequence ID" value="MCU7694120.1"/>
    <property type="molecule type" value="Genomic_DNA"/>
</dbReference>
<dbReference type="Gene3D" id="2.60.40.790">
    <property type="match status" value="1"/>
</dbReference>
<evidence type="ECO:0000256" key="1">
    <source>
        <dbReference type="PROSITE-ProRule" id="PRU00285"/>
    </source>
</evidence>
<evidence type="ECO:0000313" key="5">
    <source>
        <dbReference type="Proteomes" id="UP001209317"/>
    </source>
</evidence>
<evidence type="ECO:0000313" key="4">
    <source>
        <dbReference type="EMBL" id="MCU7694120.1"/>
    </source>
</evidence>
<protein>
    <submittedName>
        <fullName evidence="4">Hsp20/alpha crystallin family protein</fullName>
    </submittedName>
</protein>
<dbReference type="InterPro" id="IPR008978">
    <property type="entry name" value="HSP20-like_chaperone"/>
</dbReference>
<dbReference type="CDD" id="cd06464">
    <property type="entry name" value="ACD_sHsps-like"/>
    <property type="match status" value="1"/>
</dbReference>
<organism evidence="4 5">
    <name type="scientific">Haoranjiania flava</name>
    <dbReference type="NCBI Taxonomy" id="1856322"/>
    <lineage>
        <taxon>Bacteria</taxon>
        <taxon>Pseudomonadati</taxon>
        <taxon>Bacteroidota</taxon>
        <taxon>Chitinophagia</taxon>
        <taxon>Chitinophagales</taxon>
        <taxon>Chitinophagaceae</taxon>
        <taxon>Haoranjiania</taxon>
    </lineage>
</organism>
<dbReference type="SUPFAM" id="SSF49764">
    <property type="entry name" value="HSP20-like chaperones"/>
    <property type="match status" value="1"/>
</dbReference>
<evidence type="ECO:0000256" key="2">
    <source>
        <dbReference type="RuleBase" id="RU003616"/>
    </source>
</evidence>
<comment type="caution">
    <text evidence="4">The sequence shown here is derived from an EMBL/GenBank/DDBJ whole genome shotgun (WGS) entry which is preliminary data.</text>
</comment>
<feature type="domain" description="SHSP" evidence="3">
    <location>
        <begin position="27"/>
        <end position="138"/>
    </location>
</feature>
<dbReference type="InterPro" id="IPR002068">
    <property type="entry name" value="A-crystallin/Hsp20_dom"/>
</dbReference>
<dbReference type="PROSITE" id="PS01031">
    <property type="entry name" value="SHSP"/>
    <property type="match status" value="1"/>
</dbReference>
<accession>A0AAE3IL18</accession>
<gene>
    <name evidence="4" type="ORF">OD355_06270</name>
</gene>
<dbReference type="InterPro" id="IPR031107">
    <property type="entry name" value="Small_HSP"/>
</dbReference>
<dbReference type="Proteomes" id="UP001209317">
    <property type="component" value="Unassembled WGS sequence"/>
</dbReference>
<evidence type="ECO:0000259" key="3">
    <source>
        <dbReference type="PROSITE" id="PS01031"/>
    </source>
</evidence>
<dbReference type="PANTHER" id="PTHR11527">
    <property type="entry name" value="HEAT-SHOCK PROTEIN 20 FAMILY MEMBER"/>
    <property type="match status" value="1"/>
</dbReference>
<dbReference type="RefSeq" id="WP_263037605.1">
    <property type="nucleotide sequence ID" value="NZ_JAOTPL010000006.1"/>
</dbReference>
<dbReference type="AlphaFoldDB" id="A0AAE3IL18"/>